<dbReference type="Proteomes" id="UP000322887">
    <property type="component" value="Chromosome"/>
</dbReference>
<protein>
    <submittedName>
        <fullName evidence="1">Uncharacterized protein</fullName>
    </submittedName>
</protein>
<evidence type="ECO:0000313" key="2">
    <source>
        <dbReference type="Proteomes" id="UP000322887"/>
    </source>
</evidence>
<sequence length="39" mass="4586">MCYYVHFLKIDKPRFTLGHECQIDDTNSVGSFHLNQSQI</sequence>
<keyword evidence="2" id="KW-1185">Reference proteome</keyword>
<proteinExistence type="predicted"/>
<name>A0ABX5YQI3_9PLAN</name>
<accession>A0ABX5YQI3</accession>
<reference evidence="1 2" key="1">
    <citation type="submission" date="2019-08" db="EMBL/GenBank/DDBJ databases">
        <title>Deep-cultivation of Planctomycetes and their phenomic and genomic characterization uncovers novel biology.</title>
        <authorList>
            <person name="Wiegand S."/>
            <person name="Jogler M."/>
            <person name="Boedeker C."/>
            <person name="Pinto D."/>
            <person name="Vollmers J."/>
            <person name="Rivas-Marin E."/>
            <person name="Kohn T."/>
            <person name="Peeters S.H."/>
            <person name="Heuer A."/>
            <person name="Rast P."/>
            <person name="Oberbeckmann S."/>
            <person name="Bunk B."/>
            <person name="Jeske O."/>
            <person name="Meyerdierks A."/>
            <person name="Storesund J.E."/>
            <person name="Kallscheuer N."/>
            <person name="Luecker S."/>
            <person name="Lage O.M."/>
            <person name="Pohl T."/>
            <person name="Merkel B.J."/>
            <person name="Hornburger P."/>
            <person name="Mueller R.-W."/>
            <person name="Bruemmer F."/>
            <person name="Labrenz M."/>
            <person name="Spormann A.M."/>
            <person name="Op den Camp H."/>
            <person name="Overmann J."/>
            <person name="Amann R."/>
            <person name="Jetten M.S.M."/>
            <person name="Mascher T."/>
            <person name="Medema M.H."/>
            <person name="Devos D.P."/>
            <person name="Kaster A.-K."/>
            <person name="Ovreas L."/>
            <person name="Rohde M."/>
            <person name="Galperin M.Y."/>
            <person name="Jogler C."/>
        </authorList>
    </citation>
    <scope>NUCLEOTIDE SEQUENCE [LARGE SCALE GENOMIC DNA]</scope>
    <source>
        <strain evidence="1 2">DSM 8797</strain>
    </source>
</reference>
<dbReference type="EMBL" id="CP042910">
    <property type="protein sequence ID" value="QEG17787.1"/>
    <property type="molecule type" value="Genomic_DNA"/>
</dbReference>
<organism evidence="1 2">
    <name type="scientific">Gimesia maris</name>
    <dbReference type="NCBI Taxonomy" id="122"/>
    <lineage>
        <taxon>Bacteria</taxon>
        <taxon>Pseudomonadati</taxon>
        <taxon>Planctomycetota</taxon>
        <taxon>Planctomycetia</taxon>
        <taxon>Planctomycetales</taxon>
        <taxon>Planctomycetaceae</taxon>
        <taxon>Gimesia</taxon>
    </lineage>
</organism>
<evidence type="ECO:0000313" key="1">
    <source>
        <dbReference type="EMBL" id="QEG17787.1"/>
    </source>
</evidence>
<gene>
    <name evidence="1" type="ORF">GmarT_36700</name>
</gene>